<feature type="transmembrane region" description="Helical" evidence="1">
    <location>
        <begin position="39"/>
        <end position="59"/>
    </location>
</feature>
<evidence type="ECO:0000256" key="1">
    <source>
        <dbReference type="SAM" id="Phobius"/>
    </source>
</evidence>
<dbReference type="HOGENOM" id="CLU_1259646_0_0_11"/>
<keyword evidence="3" id="KW-1185">Reference proteome</keyword>
<dbReference type="STRING" id="469383.Cwoe_4699"/>
<dbReference type="SUPFAM" id="SSF55486">
    <property type="entry name" value="Metalloproteases ('zincins'), catalytic domain"/>
    <property type="match status" value="1"/>
</dbReference>
<dbReference type="eggNOG" id="COG3824">
    <property type="taxonomic scope" value="Bacteria"/>
</dbReference>
<reference evidence="2 3" key="1">
    <citation type="journal article" date="2010" name="Stand. Genomic Sci.">
        <title>Complete genome sequence of Conexibacter woesei type strain (ID131577).</title>
        <authorList>
            <person name="Pukall R."/>
            <person name="Lapidus A."/>
            <person name="Glavina Del Rio T."/>
            <person name="Copeland A."/>
            <person name="Tice H."/>
            <person name="Cheng J.-F."/>
            <person name="Lucas S."/>
            <person name="Chen F."/>
            <person name="Nolan M."/>
            <person name="Bruce D."/>
            <person name="Goodwin L."/>
            <person name="Pitluck S."/>
            <person name="Mavromatis K."/>
            <person name="Ivanova N."/>
            <person name="Ovchinnikova G."/>
            <person name="Pati A."/>
            <person name="Chen A."/>
            <person name="Palaniappan K."/>
            <person name="Land M."/>
            <person name="Hauser L."/>
            <person name="Chang Y.-J."/>
            <person name="Jeffries C.D."/>
            <person name="Chain P."/>
            <person name="Meincke L."/>
            <person name="Sims D."/>
            <person name="Brettin T."/>
            <person name="Detter J.C."/>
            <person name="Rohde M."/>
            <person name="Goeker M."/>
            <person name="Bristow J."/>
            <person name="Eisen J.A."/>
            <person name="Markowitz V."/>
            <person name="Kyrpides N.C."/>
            <person name="Klenk H.-P."/>
            <person name="Hugenholtz P."/>
        </authorList>
    </citation>
    <scope>NUCLEOTIDE SEQUENCE [LARGE SCALE GENOMIC DNA]</scope>
    <source>
        <strain evidence="3">DSM 14684 / CIP 108061 / JCM 11494 / NBRC 100937 / ID131577</strain>
    </source>
</reference>
<evidence type="ECO:0000313" key="2">
    <source>
        <dbReference type="EMBL" id="ADB53112.1"/>
    </source>
</evidence>
<gene>
    <name evidence="2" type="ordered locus">Cwoe_4699</name>
</gene>
<dbReference type="OrthoDB" id="9806895at2"/>
<dbReference type="InterPro" id="IPR038555">
    <property type="entry name" value="Zincin_1_sf"/>
</dbReference>
<reference evidence="3" key="2">
    <citation type="submission" date="2010-01" db="EMBL/GenBank/DDBJ databases">
        <title>The complete genome of Conexibacter woesei DSM 14684.</title>
        <authorList>
            <consortium name="US DOE Joint Genome Institute (JGI-PGF)"/>
            <person name="Lucas S."/>
            <person name="Copeland A."/>
            <person name="Lapidus A."/>
            <person name="Glavina del Rio T."/>
            <person name="Dalin E."/>
            <person name="Tice H."/>
            <person name="Bruce D."/>
            <person name="Goodwin L."/>
            <person name="Pitluck S."/>
            <person name="Kyrpides N."/>
            <person name="Mavromatis K."/>
            <person name="Ivanova N."/>
            <person name="Mikhailova N."/>
            <person name="Chertkov O."/>
            <person name="Brettin T."/>
            <person name="Detter J.C."/>
            <person name="Han C."/>
            <person name="Larimer F."/>
            <person name="Land M."/>
            <person name="Hauser L."/>
            <person name="Markowitz V."/>
            <person name="Cheng J.-F."/>
            <person name="Hugenholtz P."/>
            <person name="Woyke T."/>
            <person name="Wu D."/>
            <person name="Pukall R."/>
            <person name="Steenblock K."/>
            <person name="Schneider S."/>
            <person name="Klenk H.-P."/>
            <person name="Eisen J.A."/>
        </authorList>
    </citation>
    <scope>NUCLEOTIDE SEQUENCE [LARGE SCALE GENOMIC DNA]</scope>
    <source>
        <strain evidence="3">DSM 14684 / CIP 108061 / JCM 11494 / NBRC 100937 / ID131577</strain>
    </source>
</reference>
<dbReference type="Gene3D" id="3.30.2010.20">
    <property type="match status" value="1"/>
</dbReference>
<sequence length="219" mass="24450" precursor="true">MRAPTPQRILFAAAVALLLGIAVITVYQGFSTQYPMRLFQGLAVAAAGVLVLGFVMSLITGRLAGWMNPESDEEFDALVDRSERLAREGSWGEAEDDIDDGYDFDDDDDDLIDPWNEEDFKAIVRSAIDELPLEFHRALEHVAVVVSDGGRRQHAYGLYHGGTVARDGFADRIIIYRDTLLRDFGHDPEMLRAQVTRTVRHELAHHLGWDEDGVRGLGL</sequence>
<proteinExistence type="predicted"/>
<keyword evidence="1" id="KW-0472">Membrane</keyword>
<name>D3FA17_CONWI</name>
<dbReference type="Pfam" id="PF06262">
    <property type="entry name" value="Zincin_1"/>
    <property type="match status" value="1"/>
</dbReference>
<evidence type="ECO:0000313" key="3">
    <source>
        <dbReference type="Proteomes" id="UP000008229"/>
    </source>
</evidence>
<feature type="transmembrane region" description="Helical" evidence="1">
    <location>
        <begin position="9"/>
        <end position="27"/>
    </location>
</feature>
<keyword evidence="1" id="KW-0812">Transmembrane</keyword>
<dbReference type="EMBL" id="CP001854">
    <property type="protein sequence ID" value="ADB53112.1"/>
    <property type="molecule type" value="Genomic_DNA"/>
</dbReference>
<dbReference type="Proteomes" id="UP000008229">
    <property type="component" value="Chromosome"/>
</dbReference>
<accession>D3FA17</accession>
<dbReference type="AlphaFoldDB" id="D3FA17"/>
<dbReference type="RefSeq" id="WP_012936163.1">
    <property type="nucleotide sequence ID" value="NC_013739.1"/>
</dbReference>
<dbReference type="CDD" id="cd12952">
    <property type="entry name" value="MMP_ACEL2062"/>
    <property type="match status" value="1"/>
</dbReference>
<protein>
    <recommendedName>
        <fullName evidence="4">Metallopeptidase family protein</fullName>
    </recommendedName>
</protein>
<dbReference type="InterPro" id="IPR010428">
    <property type="entry name" value="Zincin_1"/>
</dbReference>
<evidence type="ECO:0008006" key="4">
    <source>
        <dbReference type="Google" id="ProtNLM"/>
    </source>
</evidence>
<dbReference type="KEGG" id="cwo:Cwoe_4699"/>
<keyword evidence="1" id="KW-1133">Transmembrane helix</keyword>
<organism evidence="2 3">
    <name type="scientific">Conexibacter woesei (strain DSM 14684 / CCUG 47730 / CIP 108061 / JCM 11494 / NBRC 100937 / ID131577)</name>
    <dbReference type="NCBI Taxonomy" id="469383"/>
    <lineage>
        <taxon>Bacteria</taxon>
        <taxon>Bacillati</taxon>
        <taxon>Actinomycetota</taxon>
        <taxon>Thermoleophilia</taxon>
        <taxon>Solirubrobacterales</taxon>
        <taxon>Conexibacteraceae</taxon>
        <taxon>Conexibacter</taxon>
    </lineage>
</organism>